<protein>
    <recommendedName>
        <fullName evidence="4">ATP-grasp domain-containing protein</fullName>
    </recommendedName>
</protein>
<dbReference type="PANTHER" id="PTHR21621">
    <property type="entry name" value="RIBOSOMAL PROTEIN S6 MODIFICATION PROTEIN"/>
    <property type="match status" value="1"/>
</dbReference>
<dbReference type="SUPFAM" id="SSF56059">
    <property type="entry name" value="Glutathione synthetase ATP-binding domain-like"/>
    <property type="match status" value="1"/>
</dbReference>
<proteinExistence type="predicted"/>
<dbReference type="AlphaFoldDB" id="A0A2D2DNY0"/>
<evidence type="ECO:0008006" key="4">
    <source>
        <dbReference type="Google" id="ProtNLM"/>
    </source>
</evidence>
<dbReference type="PANTHER" id="PTHR21621:SF0">
    <property type="entry name" value="BETA-CITRYLGLUTAMATE SYNTHASE B-RELATED"/>
    <property type="match status" value="1"/>
</dbReference>
<dbReference type="GO" id="GO:0005737">
    <property type="term" value="C:cytoplasm"/>
    <property type="evidence" value="ECO:0007669"/>
    <property type="project" value="TreeGrafter"/>
</dbReference>
<evidence type="ECO:0000256" key="1">
    <source>
        <dbReference type="SAM" id="MobiDB-lite"/>
    </source>
</evidence>
<dbReference type="EMBL" id="CP024608">
    <property type="protein sequence ID" value="ATQ76688.1"/>
    <property type="molecule type" value="Genomic_DNA"/>
</dbReference>
<dbReference type="GO" id="GO:0018169">
    <property type="term" value="F:ribosomal S6-glutamic acid ligase activity"/>
    <property type="evidence" value="ECO:0007669"/>
    <property type="project" value="TreeGrafter"/>
</dbReference>
<dbReference type="GO" id="GO:0009432">
    <property type="term" value="P:SOS response"/>
    <property type="evidence" value="ECO:0007669"/>
    <property type="project" value="TreeGrafter"/>
</dbReference>
<evidence type="ECO:0000313" key="2">
    <source>
        <dbReference type="EMBL" id="ATQ76688.1"/>
    </source>
</evidence>
<dbReference type="NCBIfam" id="NF038074">
    <property type="entry name" value="fam_STM4014"/>
    <property type="match status" value="1"/>
</dbReference>
<name>A0A2D2DNY0_9BURK</name>
<dbReference type="Proteomes" id="UP000229897">
    <property type="component" value="Chromosome"/>
</dbReference>
<evidence type="ECO:0000313" key="3">
    <source>
        <dbReference type="Proteomes" id="UP000229897"/>
    </source>
</evidence>
<sequence length="394" mass="42961">MPRMLDGAGGERMPDGQPNGKPNGEPNSEPLVLLGVRRGKREKLMQAARQALGLPAAVVVDWAEWLDQPALLTASLAERPCVFKIDSPGDDARLHGMLIRQGCEALGIGMSRLPDRGEISVSGEWFAGFTLALQRVAAELSALSHVKVMNAPHELLLMMDKLACQQHFTARGIPIPRLLGPIEGYAHLRAVLDEHHLNQVFLKTRYGSSASGVVAYRRNSRGAEQATSSADLVQGEGGPRLYNVKRLRSYNAQPDIVHLIDLLAGQQTYAEAWIPKPRHGNGHYDVRVVTLGGQPAHRVARVGTRMMTNLHLDNQRADVASLLGEKDHAALEQTARAAAATFPQSHVIGLDMVVRKGHAHVLEANAFGDLLPKLLWQGHDTYAAQLRTFSSHEA</sequence>
<feature type="region of interest" description="Disordered" evidence="1">
    <location>
        <begin position="1"/>
        <end position="30"/>
    </location>
</feature>
<keyword evidence="3" id="KW-1185">Reference proteome</keyword>
<dbReference type="Gene3D" id="3.30.470.20">
    <property type="entry name" value="ATP-grasp fold, B domain"/>
    <property type="match status" value="1"/>
</dbReference>
<dbReference type="InterPro" id="IPR047778">
    <property type="entry name" value="STM4014-like"/>
</dbReference>
<accession>A0A2D2DNY0</accession>
<dbReference type="KEGG" id="mass:CR152_20840"/>
<reference evidence="2" key="1">
    <citation type="submission" date="2017-10" db="EMBL/GenBank/DDBJ databases">
        <title>Massilia psychrophilum sp. nov., a novel purple-pigmented bacterium isolated from Tianshan glacier, Xinjiang Municipality, China.</title>
        <authorList>
            <person name="Wang H."/>
        </authorList>
    </citation>
    <scope>NUCLEOTIDE SEQUENCE [LARGE SCALE GENOMIC DNA]</scope>
    <source>
        <strain evidence="2">B2</strain>
    </source>
</reference>
<gene>
    <name evidence="2" type="ORF">CR152_20840</name>
</gene>
<organism evidence="2 3">
    <name type="scientific">Massilia violaceinigra</name>
    <dbReference type="NCBI Taxonomy" id="2045208"/>
    <lineage>
        <taxon>Bacteria</taxon>
        <taxon>Pseudomonadati</taxon>
        <taxon>Pseudomonadota</taxon>
        <taxon>Betaproteobacteria</taxon>
        <taxon>Burkholderiales</taxon>
        <taxon>Oxalobacteraceae</taxon>
        <taxon>Telluria group</taxon>
        <taxon>Massilia</taxon>
    </lineage>
</organism>